<name>A0ABR1K232_9AGAR</name>
<keyword evidence="4" id="KW-0732">Signal</keyword>
<dbReference type="SUPFAM" id="SSF117100">
    <property type="entry name" value="Beta-galactosidase LacA, domain 3"/>
    <property type="match status" value="1"/>
</dbReference>
<dbReference type="Gene3D" id="2.60.120.260">
    <property type="entry name" value="Galactose-binding domain-like"/>
    <property type="match status" value="2"/>
</dbReference>
<dbReference type="PANTHER" id="PTHR23421">
    <property type="entry name" value="BETA-GALACTOSIDASE RELATED"/>
    <property type="match status" value="1"/>
</dbReference>
<evidence type="ECO:0000256" key="1">
    <source>
        <dbReference type="ARBA" id="ARBA00001412"/>
    </source>
</evidence>
<dbReference type="SMART" id="SM01029">
    <property type="entry name" value="BetaGal_dom2"/>
    <property type="match status" value="1"/>
</dbReference>
<dbReference type="InterPro" id="IPR031330">
    <property type="entry name" value="Gly_Hdrlase_35_cat"/>
</dbReference>
<evidence type="ECO:0000259" key="10">
    <source>
        <dbReference type="SMART" id="SM01029"/>
    </source>
</evidence>
<dbReference type="SUPFAM" id="SSF49785">
    <property type="entry name" value="Galactose-binding domain-like"/>
    <property type="match status" value="2"/>
</dbReference>
<evidence type="ECO:0000256" key="5">
    <source>
        <dbReference type="ARBA" id="ARBA00022801"/>
    </source>
</evidence>
<dbReference type="InterPro" id="IPR025300">
    <property type="entry name" value="BetaGal_jelly_roll_dom"/>
</dbReference>
<evidence type="ECO:0000256" key="9">
    <source>
        <dbReference type="RuleBase" id="RU003679"/>
    </source>
</evidence>
<dbReference type="EMBL" id="JBANRG010000002">
    <property type="protein sequence ID" value="KAK7471045.1"/>
    <property type="molecule type" value="Genomic_DNA"/>
</dbReference>
<comment type="catalytic activity">
    <reaction evidence="1 8">
        <text>Hydrolysis of terminal non-reducing beta-D-galactose residues in beta-D-galactosides.</text>
        <dbReference type="EC" id="3.2.1.23"/>
    </reaction>
</comment>
<dbReference type="InterPro" id="IPR037110">
    <property type="entry name" value="Betagal_dom2_sf"/>
</dbReference>
<dbReference type="SUPFAM" id="SSF51011">
    <property type="entry name" value="Glycosyl hydrolase domain"/>
    <property type="match status" value="1"/>
</dbReference>
<accession>A0ABR1K232</accession>
<dbReference type="InterPro" id="IPR017853">
    <property type="entry name" value="GH"/>
</dbReference>
<evidence type="ECO:0000256" key="2">
    <source>
        <dbReference type="ARBA" id="ARBA00009809"/>
    </source>
</evidence>
<evidence type="ECO:0000313" key="11">
    <source>
        <dbReference type="EMBL" id="KAK7471045.1"/>
    </source>
</evidence>
<gene>
    <name evidence="11" type="ORF">VKT23_002460</name>
</gene>
<dbReference type="EC" id="3.2.1.23" evidence="3 8"/>
<sequence length="881" mass="95998">MEAGIYLIARPGPYINAETSGGGFPGWGTNVPGLWRTSNASYVEAYQSYIKSVGAKIAENQITNGGPVILVQAENEYSGWQEPYSEDFVYESRLMEDLRAAGITVPITTNDAWPGGHYLGVDVYGYDSYPNGFDCTHPTTWLTDAVPEYFFGAHEGFNPEDLNAVYEFQGGAIDGWGGAGYANCAILTGPEFERVFYKNEFAMSTTMLNLYMLYGGTNWGGIGMPGVYTSYDYGSAIAEDRTLREKYYEIKLQANFWAVSPAYLTSRPMNIFNSQSSFTGNSALKTTQTLDVVGNQTGFYVVRQTDASTDALQSYQLTVPTSDGQLTIPQLGGNLTLNGKDSKIHVVDYEAGSTTLLYSTGEILTWATIDGRDIILVYGNQGELHETAFKFNTSDIPGASVVSGFGAVKQKKDGNSLVLQYETTGQTVVAVGSNILLYILDRDNAYDFWVLHPPSSGPFSHFSTENPIIIKGGYLMRSVSISGSTLSIAGDLNQSVSSLEIIAPSSLSKAVRFNGITLHTSKTSYGTLKTTQVSATLPQVTLPNLNSAKWKTSDSLPEILPQYSDDLWTVANRTITVRPLGVEMTVNLSGSLYGYHTGNILWRGHFNATGSETGIKLDVWGGSAFGYSVWLDSTFLGSWEGDASHSNFEGQFQFPEVLATGKSHVITVLQDHMGLEENWASAGEQFKTPRGIVSFEFLGTNATQVSVWKVAGNLGGEDYIDKTRGPLNEGGLFAERQGWHLPGFDDSQWKSGSPTTGVSRAGVQFYRTVFNLNIPEGVDYPIAIVVPEISTDAHFRSQFYVNGYQFGKYVHHIGPQTVFPIPQGILNYQGSNTLAVSLWAADSAGAKLDSLGLQITSRVDSSMASIVNAPMPKWMPRPRAY</sequence>
<dbReference type="InterPro" id="IPR001944">
    <property type="entry name" value="Glycoside_Hdrlase_35"/>
</dbReference>
<dbReference type="Pfam" id="PF01301">
    <property type="entry name" value="Glyco_hydro_35"/>
    <property type="match status" value="1"/>
</dbReference>
<evidence type="ECO:0000313" key="12">
    <source>
        <dbReference type="Proteomes" id="UP001498398"/>
    </source>
</evidence>
<keyword evidence="6" id="KW-0325">Glycoprotein</keyword>
<dbReference type="InterPro" id="IPR008979">
    <property type="entry name" value="Galactose-bd-like_sf"/>
</dbReference>
<dbReference type="Pfam" id="PF13363">
    <property type="entry name" value="BetaGal_dom3"/>
    <property type="match status" value="1"/>
</dbReference>
<organism evidence="11 12">
    <name type="scientific">Marasmiellus scandens</name>
    <dbReference type="NCBI Taxonomy" id="2682957"/>
    <lineage>
        <taxon>Eukaryota</taxon>
        <taxon>Fungi</taxon>
        <taxon>Dikarya</taxon>
        <taxon>Basidiomycota</taxon>
        <taxon>Agaricomycotina</taxon>
        <taxon>Agaricomycetes</taxon>
        <taxon>Agaricomycetidae</taxon>
        <taxon>Agaricales</taxon>
        <taxon>Marasmiineae</taxon>
        <taxon>Omphalotaceae</taxon>
        <taxon>Marasmiellus</taxon>
    </lineage>
</organism>
<dbReference type="Gene3D" id="2.60.390.10">
    <property type="entry name" value="Beta-galactosidase, domain 3"/>
    <property type="match status" value="1"/>
</dbReference>
<dbReference type="SUPFAM" id="SSF51445">
    <property type="entry name" value="(Trans)glycosidases"/>
    <property type="match status" value="1"/>
</dbReference>
<keyword evidence="5 8" id="KW-0378">Hydrolase</keyword>
<dbReference type="PRINTS" id="PR00742">
    <property type="entry name" value="GLHYDRLASE35"/>
</dbReference>
<reference evidence="11 12" key="1">
    <citation type="submission" date="2024-01" db="EMBL/GenBank/DDBJ databases">
        <title>A draft genome for the cacao thread blight pathogen Marasmiellus scandens.</title>
        <authorList>
            <person name="Baruah I.K."/>
            <person name="Leung J."/>
            <person name="Bukari Y."/>
            <person name="Amoako-Attah I."/>
            <person name="Meinhardt L.W."/>
            <person name="Bailey B.A."/>
            <person name="Cohen S.P."/>
        </authorList>
    </citation>
    <scope>NUCLEOTIDE SEQUENCE [LARGE SCALE GENOMIC DNA]</scope>
    <source>
        <strain evidence="11 12">GH-19</strain>
    </source>
</reference>
<dbReference type="InterPro" id="IPR019801">
    <property type="entry name" value="Glyco_hydro_35_CS"/>
</dbReference>
<dbReference type="Pfam" id="PF13364">
    <property type="entry name" value="BetaGal_ABD2"/>
    <property type="match status" value="2"/>
</dbReference>
<dbReference type="Pfam" id="PF10435">
    <property type="entry name" value="BetaGal_dom2"/>
    <property type="match status" value="1"/>
</dbReference>
<dbReference type="PROSITE" id="PS01182">
    <property type="entry name" value="GLYCOSYL_HYDROL_F35"/>
    <property type="match status" value="1"/>
</dbReference>
<dbReference type="Proteomes" id="UP001498398">
    <property type="component" value="Unassembled WGS sequence"/>
</dbReference>
<protein>
    <recommendedName>
        <fullName evidence="3 8">Beta-galactosidase</fullName>
        <ecNumber evidence="3 8">3.2.1.23</ecNumber>
    </recommendedName>
</protein>
<dbReference type="InterPro" id="IPR018954">
    <property type="entry name" value="Betagal_dom2"/>
</dbReference>
<dbReference type="InterPro" id="IPR025972">
    <property type="entry name" value="BetaGal_dom3"/>
</dbReference>
<keyword evidence="7 8" id="KW-0326">Glycosidase</keyword>
<evidence type="ECO:0000256" key="3">
    <source>
        <dbReference type="ARBA" id="ARBA00012756"/>
    </source>
</evidence>
<keyword evidence="12" id="KW-1185">Reference proteome</keyword>
<comment type="similarity">
    <text evidence="2 9">Belongs to the glycosyl hydrolase 35 family.</text>
</comment>
<dbReference type="Gene3D" id="3.20.20.80">
    <property type="entry name" value="Glycosidases"/>
    <property type="match status" value="1"/>
</dbReference>
<proteinExistence type="inferred from homology"/>
<dbReference type="Gene3D" id="2.102.20.10">
    <property type="entry name" value="Beta-galactosidase, domain 2"/>
    <property type="match status" value="1"/>
</dbReference>
<dbReference type="InterPro" id="IPR036833">
    <property type="entry name" value="BetaGal_dom3_sf"/>
</dbReference>
<comment type="caution">
    <text evidence="11">The sequence shown here is derived from an EMBL/GenBank/DDBJ whole genome shotgun (WGS) entry which is preliminary data.</text>
</comment>
<feature type="domain" description="Beta-galactosidase" evidence="10">
    <location>
        <begin position="263"/>
        <end position="448"/>
    </location>
</feature>
<evidence type="ECO:0000256" key="7">
    <source>
        <dbReference type="ARBA" id="ARBA00023295"/>
    </source>
</evidence>
<evidence type="ECO:0000256" key="6">
    <source>
        <dbReference type="ARBA" id="ARBA00023180"/>
    </source>
</evidence>
<evidence type="ECO:0000256" key="4">
    <source>
        <dbReference type="ARBA" id="ARBA00022729"/>
    </source>
</evidence>
<evidence type="ECO:0000256" key="8">
    <source>
        <dbReference type="RuleBase" id="RU000675"/>
    </source>
</evidence>